<keyword evidence="2" id="KW-1133">Transmembrane helix</keyword>
<dbReference type="KEGG" id="ahg:AHOG_21965"/>
<name>A0A221W8Z4_9PSEU</name>
<dbReference type="Proteomes" id="UP000204221">
    <property type="component" value="Chromosome"/>
</dbReference>
<evidence type="ECO:0000256" key="1">
    <source>
        <dbReference type="SAM" id="MobiDB-lite"/>
    </source>
</evidence>
<dbReference type="OrthoDB" id="3372801at2"/>
<keyword evidence="4" id="KW-1185">Reference proteome</keyword>
<dbReference type="AlphaFoldDB" id="A0A221W8Z4"/>
<feature type="region of interest" description="Disordered" evidence="1">
    <location>
        <begin position="296"/>
        <end position="323"/>
    </location>
</feature>
<protein>
    <submittedName>
        <fullName evidence="3">Uncharacterized protein</fullName>
    </submittedName>
</protein>
<reference evidence="3 4" key="1">
    <citation type="submission" date="2017-07" db="EMBL/GenBank/DDBJ databases">
        <title>Complete genome sequence of Actinoalloteichus hoggarensis DSM 45943, type strain of Actinoalloteichus hoggarensis.</title>
        <authorList>
            <person name="Ruckert C."/>
            <person name="Nouioui I."/>
            <person name="Willmese J."/>
            <person name="van Wezel G."/>
            <person name="Klenk H.-P."/>
            <person name="Kalinowski J."/>
            <person name="Zotchev S.B."/>
        </authorList>
    </citation>
    <scope>NUCLEOTIDE SEQUENCE [LARGE SCALE GENOMIC DNA]</scope>
    <source>
        <strain evidence="3 4">DSM 45943</strain>
    </source>
</reference>
<feature type="compositionally biased region" description="Basic residues" evidence="1">
    <location>
        <begin position="308"/>
        <end position="323"/>
    </location>
</feature>
<accession>A0A221W8Z4</accession>
<evidence type="ECO:0000256" key="2">
    <source>
        <dbReference type="SAM" id="Phobius"/>
    </source>
</evidence>
<feature type="transmembrane region" description="Helical" evidence="2">
    <location>
        <begin position="189"/>
        <end position="214"/>
    </location>
</feature>
<gene>
    <name evidence="3" type="ORF">AHOG_21965</name>
</gene>
<proteinExistence type="predicted"/>
<dbReference type="EMBL" id="CP022521">
    <property type="protein sequence ID" value="ASO22009.1"/>
    <property type="molecule type" value="Genomic_DNA"/>
</dbReference>
<evidence type="ECO:0000313" key="4">
    <source>
        <dbReference type="Proteomes" id="UP000204221"/>
    </source>
</evidence>
<keyword evidence="2" id="KW-0472">Membrane</keyword>
<keyword evidence="2" id="KW-0812">Transmembrane</keyword>
<dbReference type="RefSeq" id="WP_093943051.1">
    <property type="nucleotide sequence ID" value="NZ_CP022521.1"/>
</dbReference>
<evidence type="ECO:0000313" key="3">
    <source>
        <dbReference type="EMBL" id="ASO22009.1"/>
    </source>
</evidence>
<sequence>MSIRRRIPWWLRFGLLVGLALVAWQQFDHWTTPEALRRASAQLGGTAAVVDPAEPGVLDVDRVRQVVGDRPILVAVLPEDTAENTYALCVEVVDRHPANLALVYQGTSGPAVCRGTAFPEPTTEGLSARDWLETLIVYARRSSEFRVDLDARDRTPQIEEFVLAFDAAVAKHYADGVERRVATPAPAQWWLVALGSAGLVLGVVAGFAILRLLGGRLASIASARRELRGTRMRQRTRLARLADLVSAEPPRPSASAAERRAEVAADYVRTLGRFESASTAADHREVETMLARMEQAMASETRVDSAGRRRSGGRRRGRRGGRH</sequence>
<organism evidence="3 4">
    <name type="scientific">Actinoalloteichus hoggarensis</name>
    <dbReference type="NCBI Taxonomy" id="1470176"/>
    <lineage>
        <taxon>Bacteria</taxon>
        <taxon>Bacillati</taxon>
        <taxon>Actinomycetota</taxon>
        <taxon>Actinomycetes</taxon>
        <taxon>Pseudonocardiales</taxon>
        <taxon>Pseudonocardiaceae</taxon>
        <taxon>Actinoalloteichus</taxon>
    </lineage>
</organism>